<evidence type="ECO:0000256" key="1">
    <source>
        <dbReference type="SAM" id="MobiDB-lite"/>
    </source>
</evidence>
<protein>
    <submittedName>
        <fullName evidence="2">Uncharacterized protein</fullName>
    </submittedName>
</protein>
<feature type="compositionally biased region" description="Polar residues" evidence="1">
    <location>
        <begin position="69"/>
        <end position="81"/>
    </location>
</feature>
<dbReference type="HOGENOM" id="CLU_003477_0_0_1"/>
<feature type="region of interest" description="Disordered" evidence="1">
    <location>
        <begin position="746"/>
        <end position="774"/>
    </location>
</feature>
<feature type="region of interest" description="Disordered" evidence="1">
    <location>
        <begin position="665"/>
        <end position="694"/>
    </location>
</feature>
<gene>
    <name evidence="2" type="ORF">A1O1_08619</name>
</gene>
<evidence type="ECO:0000313" key="2">
    <source>
        <dbReference type="EMBL" id="EXJ80474.1"/>
    </source>
</evidence>
<feature type="region of interest" description="Disordered" evidence="1">
    <location>
        <begin position="188"/>
        <end position="235"/>
    </location>
</feature>
<feature type="region of interest" description="Disordered" evidence="1">
    <location>
        <begin position="706"/>
        <end position="728"/>
    </location>
</feature>
<dbReference type="AlphaFoldDB" id="W9YDU0"/>
<dbReference type="Proteomes" id="UP000019484">
    <property type="component" value="Unassembled WGS sequence"/>
</dbReference>
<comment type="caution">
    <text evidence="2">The sequence shown here is derived from an EMBL/GenBank/DDBJ whole genome shotgun (WGS) entry which is preliminary data.</text>
</comment>
<dbReference type="eggNOG" id="ENOG502QPU6">
    <property type="taxonomic scope" value="Eukaryota"/>
</dbReference>
<dbReference type="GO" id="GO:0005740">
    <property type="term" value="C:mitochondrial envelope"/>
    <property type="evidence" value="ECO:0007669"/>
    <property type="project" value="TreeGrafter"/>
</dbReference>
<sequence length="885" mass="99979">MLPFSAKRPICLLCRLRHSKQALSPTLHNLSSTSDARHLSSAAILNAPKPRRTVSNGQRSSRTRKSANRDPSQAAGSTLSGVQKNRIKALADYLPLLQEHAKTLVPETAPTVDDLTLDQVLGSFKPKTRALRRAIPTLQESYGGHPFYTLDSDLRRIASLTPRGKTDVVDDETKRILSGLGILEDPVVQEPESSSVTTKPGRRKSVPKAERPVSTPRIRRRFSKGAPIPPRQASLEYGGVDTEVGVSKRTKSSDKERIAQLDQARVAVAHLKDFALKPVQVERSQVPTLSHDLSRVLFNPGVYQLQDPRSRVWNFDPYLGNIMPVSEFNFDALNRYITSSEDSQLRNVAAAHKKRYIGSTSSMSGVLAHFHFLLSAWRELTIDQLTRGFKDDGTSFTKIQRGPTAIFLRYKDGVYAVDADKEFDSANVLMSLGRSMEKLLTLEKDDYERYRRTHDEQKDAEVHSSEPEAYHYSELGKFLLRSQLDAHDPRLPGTGMFDLKTRAVAAVRMMVHKHEAGAGYQIKNRFGTWESFEREYYDMMRSAFLKYSLQVRMGRMDGIFVAYHNTERLFGFQYIPLPELDLALHGQSDQTLGDREFRLSFRLLTDIFDQATARFPKQSLRFHFEAREATSVQAPHMYIFAEPVTEDEITDIQSKKKEEIEAYERRIFNPKSHQAQTPPDDEWENAAPEDEDDTFDAEAEAEITDFADPDTAAPQASTAEAGESTVLTGSSNAADVGFLKSLMGIDMAPNNKSEPKKEPAQRPEPAQEPASQKPLLAWKLNIRNIVNGLPVSRPHDLKENDSWDVQYTLTPFPEVSGHRNYLLCKNRRKAVLEAPQGEDEAVSYYIQQLLSMSQKGADWRRRLDELDAQRDRVVLYGDRVTGERN</sequence>
<dbReference type="RefSeq" id="XP_007727668.1">
    <property type="nucleotide sequence ID" value="XM_007729478.1"/>
</dbReference>
<evidence type="ECO:0000313" key="3">
    <source>
        <dbReference type="Proteomes" id="UP000019484"/>
    </source>
</evidence>
<keyword evidence="3" id="KW-1185">Reference proteome</keyword>
<feature type="region of interest" description="Disordered" evidence="1">
    <location>
        <begin position="43"/>
        <end position="81"/>
    </location>
</feature>
<name>W9YDU0_9EURO</name>
<dbReference type="OrthoDB" id="10249045at2759"/>
<dbReference type="EMBL" id="AMWN01000008">
    <property type="protein sequence ID" value="EXJ80474.1"/>
    <property type="molecule type" value="Genomic_DNA"/>
</dbReference>
<organism evidence="2 3">
    <name type="scientific">Capronia coronata CBS 617.96</name>
    <dbReference type="NCBI Taxonomy" id="1182541"/>
    <lineage>
        <taxon>Eukaryota</taxon>
        <taxon>Fungi</taxon>
        <taxon>Dikarya</taxon>
        <taxon>Ascomycota</taxon>
        <taxon>Pezizomycotina</taxon>
        <taxon>Eurotiomycetes</taxon>
        <taxon>Chaetothyriomycetidae</taxon>
        <taxon>Chaetothyriales</taxon>
        <taxon>Herpotrichiellaceae</taxon>
        <taxon>Capronia</taxon>
    </lineage>
</organism>
<dbReference type="GO" id="GO:0000964">
    <property type="term" value="P:mitochondrial RNA 5'-end processing"/>
    <property type="evidence" value="ECO:0007669"/>
    <property type="project" value="TreeGrafter"/>
</dbReference>
<accession>W9YDU0</accession>
<dbReference type="STRING" id="1182541.W9YDU0"/>
<reference evidence="2 3" key="1">
    <citation type="submission" date="2013-03" db="EMBL/GenBank/DDBJ databases">
        <title>The Genome Sequence of Capronia coronata CBS 617.96.</title>
        <authorList>
            <consortium name="The Broad Institute Genomics Platform"/>
            <person name="Cuomo C."/>
            <person name="de Hoog S."/>
            <person name="Gorbushina A."/>
            <person name="Walker B."/>
            <person name="Young S.K."/>
            <person name="Zeng Q."/>
            <person name="Gargeya S."/>
            <person name="Fitzgerald M."/>
            <person name="Haas B."/>
            <person name="Abouelleil A."/>
            <person name="Allen A.W."/>
            <person name="Alvarado L."/>
            <person name="Arachchi H.M."/>
            <person name="Berlin A.M."/>
            <person name="Chapman S.B."/>
            <person name="Gainer-Dewar J."/>
            <person name="Goldberg J."/>
            <person name="Griggs A."/>
            <person name="Gujja S."/>
            <person name="Hansen M."/>
            <person name="Howarth C."/>
            <person name="Imamovic A."/>
            <person name="Ireland A."/>
            <person name="Larimer J."/>
            <person name="McCowan C."/>
            <person name="Murphy C."/>
            <person name="Pearson M."/>
            <person name="Poon T.W."/>
            <person name="Priest M."/>
            <person name="Roberts A."/>
            <person name="Saif S."/>
            <person name="Shea T."/>
            <person name="Sisk P."/>
            <person name="Sykes S."/>
            <person name="Wortman J."/>
            <person name="Nusbaum C."/>
            <person name="Birren B."/>
        </authorList>
    </citation>
    <scope>NUCLEOTIDE SEQUENCE [LARGE SCALE GENOMIC DNA]</scope>
    <source>
        <strain evidence="2 3">CBS 617.96</strain>
    </source>
</reference>
<proteinExistence type="predicted"/>
<dbReference type="InterPro" id="IPR013943">
    <property type="entry name" value="Pet127"/>
</dbReference>
<feature type="compositionally biased region" description="Low complexity" evidence="1">
    <location>
        <begin position="763"/>
        <end position="772"/>
    </location>
</feature>
<dbReference type="Pfam" id="PF08634">
    <property type="entry name" value="Pet127"/>
    <property type="match status" value="1"/>
</dbReference>
<dbReference type="PANTHER" id="PTHR31014:SF0">
    <property type="entry name" value="MITOCHONDRIAL TRANSLATION SYSTEM COMPONENT PET127-RELATED"/>
    <property type="match status" value="1"/>
</dbReference>
<feature type="compositionally biased region" description="Acidic residues" evidence="1">
    <location>
        <begin position="679"/>
        <end position="694"/>
    </location>
</feature>
<dbReference type="PANTHER" id="PTHR31014">
    <property type="entry name" value="MITOCHONDRIAL TRANSLATION SYSTEM COMPONENT PET127-RELATED"/>
    <property type="match status" value="1"/>
</dbReference>
<dbReference type="GeneID" id="19163467"/>